<reference evidence="2 3" key="1">
    <citation type="submission" date="2012-10" db="EMBL/GenBank/DDBJ databases">
        <authorList>
            <person name="Zafar N."/>
            <person name="Inman J."/>
            <person name="Hall N."/>
            <person name="Lorenzi H."/>
            <person name="Caler E."/>
        </authorList>
    </citation>
    <scope>NUCLEOTIDE SEQUENCE [LARGE SCALE GENOMIC DNA]</scope>
    <source>
        <strain evidence="2 3">IP1</strain>
    </source>
</reference>
<sequence>MAIQITFYHFLYNLQNKTMTIILDVGAREIKAGLNTEALPSLRFSSYCMKNESGYTHVKFLNKNQCAYEYESCLSNRTTNKPCFEAVMDEVMGLFSSKSLIWVKSNDHTRVMGNEAYEMFYEKYNIQNIYSASSPVLVALSYNQLNALVIESGYTSSRCSVVFSGYGLEHPTTETSVAGDFITKRITERISSDFSALVPPLQQNSSSSFRNLEIQQFFEQLKLAPKSFNGFDIDSYSKNLLFPATPEEDNIGLDNLTLKTMMKCDYDVINKVSEKLLFAGGTTLLPGVSEKILDSFTKYFPTLQPKVIKSDTISSQKYAAWRGGAIIANTEAIAKVFVTKKDYEENGIGIVDRRCG</sequence>
<dbReference type="OrthoDB" id="5132116at2759"/>
<gene>
    <name evidence="2" type="ORF">EIN_267180</name>
</gene>
<dbReference type="GeneID" id="14890125"/>
<dbReference type="CDD" id="cd10169">
    <property type="entry name" value="ASKHA_NBD_actin-like"/>
    <property type="match status" value="1"/>
</dbReference>
<keyword evidence="3" id="KW-1185">Reference proteome</keyword>
<comment type="similarity">
    <text evidence="1">Belongs to the actin family.</text>
</comment>
<dbReference type="PANTHER" id="PTHR11937">
    <property type="entry name" value="ACTIN"/>
    <property type="match status" value="1"/>
</dbReference>
<dbReference type="Gene3D" id="3.30.420.40">
    <property type="match status" value="4"/>
</dbReference>
<proteinExistence type="inferred from homology"/>
<dbReference type="RefSeq" id="XP_004257783.1">
    <property type="nucleotide sequence ID" value="XM_004257735.1"/>
</dbReference>
<evidence type="ECO:0000313" key="3">
    <source>
        <dbReference type="Proteomes" id="UP000014680"/>
    </source>
</evidence>
<dbReference type="Proteomes" id="UP000014680">
    <property type="component" value="Unassembled WGS sequence"/>
</dbReference>
<dbReference type="SMART" id="SM00268">
    <property type="entry name" value="ACTIN"/>
    <property type="match status" value="1"/>
</dbReference>
<dbReference type="InterPro" id="IPR004000">
    <property type="entry name" value="Actin"/>
</dbReference>
<organism evidence="2 3">
    <name type="scientific">Entamoeba invadens IP1</name>
    <dbReference type="NCBI Taxonomy" id="370355"/>
    <lineage>
        <taxon>Eukaryota</taxon>
        <taxon>Amoebozoa</taxon>
        <taxon>Evosea</taxon>
        <taxon>Archamoebae</taxon>
        <taxon>Mastigamoebida</taxon>
        <taxon>Entamoebidae</taxon>
        <taxon>Entamoeba</taxon>
    </lineage>
</organism>
<name>A0A0A1UBH1_ENTIV</name>
<dbReference type="Pfam" id="PF00022">
    <property type="entry name" value="Actin"/>
    <property type="match status" value="2"/>
</dbReference>
<dbReference type="KEGG" id="eiv:EIN_267180"/>
<evidence type="ECO:0000256" key="1">
    <source>
        <dbReference type="RuleBase" id="RU000487"/>
    </source>
</evidence>
<dbReference type="Gene3D" id="3.90.640.10">
    <property type="entry name" value="Actin, Chain A, domain 4"/>
    <property type="match status" value="1"/>
</dbReference>
<dbReference type="InterPro" id="IPR043129">
    <property type="entry name" value="ATPase_NBD"/>
</dbReference>
<accession>A0A0A1UBH1</accession>
<protein>
    <submittedName>
        <fullName evidence="2">Actin-100, putative</fullName>
    </submittedName>
</protein>
<dbReference type="VEuPathDB" id="AmoebaDB:EIN_267180"/>
<dbReference type="SUPFAM" id="SSF53067">
    <property type="entry name" value="Actin-like ATPase domain"/>
    <property type="match status" value="2"/>
</dbReference>
<dbReference type="AlphaFoldDB" id="A0A0A1UBH1"/>
<dbReference type="EMBL" id="KB206479">
    <property type="protein sequence ID" value="ELP91012.1"/>
    <property type="molecule type" value="Genomic_DNA"/>
</dbReference>
<dbReference type="OMA" id="RSIQNIW"/>
<evidence type="ECO:0000313" key="2">
    <source>
        <dbReference type="EMBL" id="ELP91012.1"/>
    </source>
</evidence>